<dbReference type="RefSeq" id="WP_207845621.1">
    <property type="nucleotide sequence ID" value="NZ_JAFVMH010000002.1"/>
</dbReference>
<dbReference type="PANTHER" id="PTHR43130">
    <property type="entry name" value="ARAC-FAMILY TRANSCRIPTIONAL REGULATOR"/>
    <property type="match status" value="1"/>
</dbReference>
<dbReference type="InterPro" id="IPR029062">
    <property type="entry name" value="Class_I_gatase-like"/>
</dbReference>
<keyword evidence="1" id="KW-0805">Transcription regulation</keyword>
<dbReference type="Proteomes" id="UP000664073">
    <property type="component" value="Unassembled WGS sequence"/>
</dbReference>
<accession>A0A939HNK9</accession>
<feature type="domain" description="HTH araC/xylS-type" evidence="4">
    <location>
        <begin position="218"/>
        <end position="316"/>
    </location>
</feature>
<dbReference type="InterPro" id="IPR009057">
    <property type="entry name" value="Homeodomain-like_sf"/>
</dbReference>
<evidence type="ECO:0000313" key="5">
    <source>
        <dbReference type="EMBL" id="MBO1325008.1"/>
    </source>
</evidence>
<gene>
    <name evidence="5" type="ORF">J2D77_07595</name>
</gene>
<dbReference type="SUPFAM" id="SSF52317">
    <property type="entry name" value="Class I glutamine amidotransferase-like"/>
    <property type="match status" value="1"/>
</dbReference>
<dbReference type="InterPro" id="IPR020449">
    <property type="entry name" value="Tscrpt_reg_AraC-type_HTH"/>
</dbReference>
<dbReference type="GO" id="GO:0043565">
    <property type="term" value="F:sequence-specific DNA binding"/>
    <property type="evidence" value="ECO:0007669"/>
    <property type="project" value="InterPro"/>
</dbReference>
<dbReference type="Gene3D" id="3.40.50.880">
    <property type="match status" value="1"/>
</dbReference>
<dbReference type="Pfam" id="PF12833">
    <property type="entry name" value="HTH_18"/>
    <property type="match status" value="1"/>
</dbReference>
<dbReference type="SUPFAM" id="SSF46689">
    <property type="entry name" value="Homeodomain-like"/>
    <property type="match status" value="2"/>
</dbReference>
<protein>
    <submittedName>
        <fullName evidence="5">GlxA family transcriptional regulator</fullName>
    </submittedName>
</protein>
<evidence type="ECO:0000313" key="6">
    <source>
        <dbReference type="Proteomes" id="UP000664073"/>
    </source>
</evidence>
<reference evidence="5" key="1">
    <citation type="submission" date="2021-03" db="EMBL/GenBank/DDBJ databases">
        <title>The complete genome sequence of Acetobacter sp. TBRC 12339.</title>
        <authorList>
            <person name="Charoenyingcharoen P."/>
            <person name="Yukphan P."/>
        </authorList>
    </citation>
    <scope>NUCLEOTIDE SEQUENCE</scope>
    <source>
        <strain evidence="5">TBRC 12339</strain>
    </source>
</reference>
<dbReference type="PRINTS" id="PR00032">
    <property type="entry name" value="HTHARAC"/>
</dbReference>
<dbReference type="InterPro" id="IPR052158">
    <property type="entry name" value="INH-QAR"/>
</dbReference>
<dbReference type="Gene3D" id="1.10.10.60">
    <property type="entry name" value="Homeodomain-like"/>
    <property type="match status" value="1"/>
</dbReference>
<dbReference type="SMART" id="SM00342">
    <property type="entry name" value="HTH_ARAC"/>
    <property type="match status" value="1"/>
</dbReference>
<dbReference type="Pfam" id="PF01965">
    <property type="entry name" value="DJ-1_PfpI"/>
    <property type="match status" value="1"/>
</dbReference>
<evidence type="ECO:0000259" key="4">
    <source>
        <dbReference type="PROSITE" id="PS01124"/>
    </source>
</evidence>
<keyword evidence="2" id="KW-0238">DNA-binding</keyword>
<comment type="caution">
    <text evidence="5">The sequence shown here is derived from an EMBL/GenBank/DDBJ whole genome shotgun (WGS) entry which is preliminary data.</text>
</comment>
<evidence type="ECO:0000256" key="3">
    <source>
        <dbReference type="ARBA" id="ARBA00023163"/>
    </source>
</evidence>
<dbReference type="InterPro" id="IPR018060">
    <property type="entry name" value="HTH_AraC"/>
</dbReference>
<dbReference type="EMBL" id="JAFVMH010000002">
    <property type="protein sequence ID" value="MBO1325008.1"/>
    <property type="molecule type" value="Genomic_DNA"/>
</dbReference>
<evidence type="ECO:0000256" key="2">
    <source>
        <dbReference type="ARBA" id="ARBA00023125"/>
    </source>
</evidence>
<keyword evidence="3" id="KW-0804">Transcription</keyword>
<dbReference type="PROSITE" id="PS01124">
    <property type="entry name" value="HTH_ARAC_FAMILY_2"/>
    <property type="match status" value="1"/>
</dbReference>
<keyword evidence="6" id="KW-1185">Reference proteome</keyword>
<dbReference type="GO" id="GO:0003700">
    <property type="term" value="F:DNA-binding transcription factor activity"/>
    <property type="evidence" value="ECO:0007669"/>
    <property type="project" value="InterPro"/>
</dbReference>
<proteinExistence type="predicted"/>
<name>A0A939HNK9_9PROT</name>
<evidence type="ECO:0000256" key="1">
    <source>
        <dbReference type="ARBA" id="ARBA00023015"/>
    </source>
</evidence>
<dbReference type="AlphaFoldDB" id="A0A939HNK9"/>
<sequence>MGRDLHLASLKRFGFLTLENYSMIAVSNAVEGLRMANQLGQAHAYTWDILTLDGEPARASNGLCLHPTLKAAAQRYDIIFVCGGLNVRASTSEALRSFLRAQARDNVSLGALCTGTFALADAGLLRGYRCAIHWENLSSIQEEFPEIDVSGDMFVIDRNRLTCTGGSVPLDLVLKIVEARFGMALARAVAAQFILERNRLGEESQPATNLAGMPLALRKAVRMIETQMDRPLKVSTLARELGFSTRHLERIFRSHTNTTPAGYLAAARLEKARRLLQQTCLPVTDVAMACGFTSSAHFSTAYRGRYGYPPREERRQMGQATIQS</sequence>
<dbReference type="CDD" id="cd03136">
    <property type="entry name" value="GATase1_AraC_ArgR_like"/>
    <property type="match status" value="1"/>
</dbReference>
<dbReference type="InterPro" id="IPR002818">
    <property type="entry name" value="DJ-1/PfpI"/>
</dbReference>
<organism evidence="5 6">
    <name type="scientific">Acetobacter garciniae</name>
    <dbReference type="NCBI Taxonomy" id="2817435"/>
    <lineage>
        <taxon>Bacteria</taxon>
        <taxon>Pseudomonadati</taxon>
        <taxon>Pseudomonadota</taxon>
        <taxon>Alphaproteobacteria</taxon>
        <taxon>Acetobacterales</taxon>
        <taxon>Acetobacteraceae</taxon>
        <taxon>Acetobacter</taxon>
    </lineage>
</organism>
<dbReference type="PANTHER" id="PTHR43130:SF3">
    <property type="entry name" value="HTH-TYPE TRANSCRIPTIONAL REGULATOR RV1931C"/>
    <property type="match status" value="1"/>
</dbReference>